<feature type="transmembrane region" description="Helical" evidence="11">
    <location>
        <begin position="273"/>
        <end position="299"/>
    </location>
</feature>
<dbReference type="RefSeq" id="WP_328984530.1">
    <property type="nucleotide sequence ID" value="NZ_CP121472.1"/>
</dbReference>
<dbReference type="PROSITE" id="PS50928">
    <property type="entry name" value="ABC_TM1"/>
    <property type="match status" value="1"/>
</dbReference>
<evidence type="ECO:0000256" key="5">
    <source>
        <dbReference type="ARBA" id="ARBA00022692"/>
    </source>
</evidence>
<keyword evidence="7" id="KW-0406">Ion transport</keyword>
<gene>
    <name evidence="13" type="primary">gsiC</name>
    <name evidence="13" type="ORF">Thiowin_03879</name>
</gene>
<dbReference type="Pfam" id="PF00528">
    <property type="entry name" value="BPD_transp_1"/>
    <property type="match status" value="1"/>
</dbReference>
<evidence type="ECO:0000256" key="4">
    <source>
        <dbReference type="ARBA" id="ARBA00022596"/>
    </source>
</evidence>
<dbReference type="Proteomes" id="UP001432180">
    <property type="component" value="Chromosome"/>
</dbReference>
<keyword evidence="2 11" id="KW-0813">Transport</keyword>
<dbReference type="InterPro" id="IPR045621">
    <property type="entry name" value="BPD_transp_1_N"/>
</dbReference>
<comment type="subcellular location">
    <subcellularLocation>
        <location evidence="1 11">Cell membrane</location>
        <topology evidence="1 11">Multi-pass membrane protein</topology>
    </subcellularLocation>
</comment>
<dbReference type="SUPFAM" id="SSF161098">
    <property type="entry name" value="MetI-like"/>
    <property type="match status" value="1"/>
</dbReference>
<evidence type="ECO:0000313" key="14">
    <source>
        <dbReference type="Proteomes" id="UP001432180"/>
    </source>
</evidence>
<evidence type="ECO:0000256" key="1">
    <source>
        <dbReference type="ARBA" id="ARBA00004651"/>
    </source>
</evidence>
<dbReference type="InterPro" id="IPR035906">
    <property type="entry name" value="MetI-like_sf"/>
</dbReference>
<protein>
    <submittedName>
        <fullName evidence="13">Glutathione transport system permease protein GsiC</fullName>
    </submittedName>
</protein>
<dbReference type="PANTHER" id="PTHR43163:SF6">
    <property type="entry name" value="DIPEPTIDE TRANSPORT SYSTEM PERMEASE PROTEIN DPPB-RELATED"/>
    <property type="match status" value="1"/>
</dbReference>
<keyword evidence="8" id="KW-0921">Nickel transport</keyword>
<evidence type="ECO:0000256" key="3">
    <source>
        <dbReference type="ARBA" id="ARBA00022475"/>
    </source>
</evidence>
<dbReference type="InterPro" id="IPR050045">
    <property type="entry name" value="Opp2B"/>
</dbReference>
<feature type="transmembrane region" description="Helical" evidence="11">
    <location>
        <begin position="133"/>
        <end position="161"/>
    </location>
</feature>
<keyword evidence="14" id="KW-1185">Reference proteome</keyword>
<evidence type="ECO:0000313" key="13">
    <source>
        <dbReference type="EMBL" id="WPL18788.1"/>
    </source>
</evidence>
<feature type="transmembrane region" description="Helical" evidence="11">
    <location>
        <begin position="173"/>
        <end position="192"/>
    </location>
</feature>
<proteinExistence type="inferred from homology"/>
<keyword evidence="3" id="KW-1003">Cell membrane</keyword>
<accession>A0ABZ0SCN6</accession>
<keyword evidence="9 11" id="KW-0472">Membrane</keyword>
<evidence type="ECO:0000256" key="8">
    <source>
        <dbReference type="ARBA" id="ARBA00023112"/>
    </source>
</evidence>
<feature type="transmembrane region" description="Helical" evidence="11">
    <location>
        <begin position="12"/>
        <end position="30"/>
    </location>
</feature>
<feature type="domain" description="ABC transmembrane type-1" evidence="12">
    <location>
        <begin position="95"/>
        <end position="292"/>
    </location>
</feature>
<evidence type="ECO:0000256" key="7">
    <source>
        <dbReference type="ARBA" id="ARBA00023065"/>
    </source>
</evidence>
<evidence type="ECO:0000256" key="6">
    <source>
        <dbReference type="ARBA" id="ARBA00022989"/>
    </source>
</evidence>
<evidence type="ECO:0000259" key="12">
    <source>
        <dbReference type="PROSITE" id="PS50928"/>
    </source>
</evidence>
<keyword evidence="5 11" id="KW-0812">Transmembrane</keyword>
<dbReference type="InterPro" id="IPR000515">
    <property type="entry name" value="MetI-like"/>
</dbReference>
<sequence length="306" mass="32569">MGGALLARLSATLVVMLGVSTLVFLLLHLVPGDPVEAMLGESARPADLAALRTHLGLDRPLSVQYGDYLAGLLRLDLGQSLIDQRPVADMIAERFPATLQLTLVALSLAVIIALPLGVLAARHQGRALDSAAMGFSVLGMAIPNFWLGPMLILVFSLWLGWTPVSGREGWNSLILPALTLGTGLAALLARMVRASLLEVLGEDYIRTARAKGLNESAVLWRHALRNAALPILTLLGLQLGGLLGGAVITETVFSWPGIGSLLVDAIKARDYPVVQGCVLLISLIYVGVNTLTDLLYLWIDPRIGRA</sequence>
<dbReference type="CDD" id="cd06261">
    <property type="entry name" value="TM_PBP2"/>
    <property type="match status" value="1"/>
</dbReference>
<keyword evidence="4" id="KW-0533">Nickel</keyword>
<feature type="transmembrane region" description="Helical" evidence="11">
    <location>
        <begin position="231"/>
        <end position="253"/>
    </location>
</feature>
<dbReference type="NCBIfam" id="NF045470">
    <property type="entry name" value="Opp2B"/>
    <property type="match status" value="1"/>
</dbReference>
<reference evidence="13 14" key="1">
    <citation type="journal article" date="2023" name="Microorganisms">
        <title>Thiorhodovibrio frisius and Trv. litoralis spp. nov., Two Novel Members from a Clade of Fastidious Purple Sulfur Bacteria That Exhibit Unique Red-Shifted Light-Harvesting Capabilities.</title>
        <authorList>
            <person name="Methner A."/>
            <person name="Kuzyk S.B."/>
            <person name="Petersen J."/>
            <person name="Bauer S."/>
            <person name="Brinkmann H."/>
            <person name="Sichau K."/>
            <person name="Wanner G."/>
            <person name="Wolf J."/>
            <person name="Neumann-Schaal M."/>
            <person name="Henke P."/>
            <person name="Tank M."/>
            <person name="Sproer C."/>
            <person name="Bunk B."/>
            <person name="Overmann J."/>
        </authorList>
    </citation>
    <scope>NUCLEOTIDE SEQUENCE [LARGE SCALE GENOMIC DNA]</scope>
    <source>
        <strain evidence="13 14">DSM 6702</strain>
    </source>
</reference>
<evidence type="ECO:0000256" key="9">
    <source>
        <dbReference type="ARBA" id="ARBA00023136"/>
    </source>
</evidence>
<comment type="similarity">
    <text evidence="10">Belongs to the binding-protein-dependent transport system permease family. OppBC subfamily.</text>
</comment>
<organism evidence="13 14">
    <name type="scientific">Thiorhodovibrio winogradskyi</name>
    <dbReference type="NCBI Taxonomy" id="77007"/>
    <lineage>
        <taxon>Bacteria</taxon>
        <taxon>Pseudomonadati</taxon>
        <taxon>Pseudomonadota</taxon>
        <taxon>Gammaproteobacteria</taxon>
        <taxon>Chromatiales</taxon>
        <taxon>Chromatiaceae</taxon>
        <taxon>Thiorhodovibrio</taxon>
    </lineage>
</organism>
<evidence type="ECO:0000256" key="10">
    <source>
        <dbReference type="ARBA" id="ARBA00024202"/>
    </source>
</evidence>
<dbReference type="Pfam" id="PF19300">
    <property type="entry name" value="BPD_transp_1_N"/>
    <property type="match status" value="1"/>
</dbReference>
<keyword evidence="6 11" id="KW-1133">Transmembrane helix</keyword>
<dbReference type="Gene3D" id="1.10.3720.10">
    <property type="entry name" value="MetI-like"/>
    <property type="match status" value="1"/>
</dbReference>
<feature type="transmembrane region" description="Helical" evidence="11">
    <location>
        <begin position="99"/>
        <end position="121"/>
    </location>
</feature>
<dbReference type="PANTHER" id="PTHR43163">
    <property type="entry name" value="DIPEPTIDE TRANSPORT SYSTEM PERMEASE PROTEIN DPPB-RELATED"/>
    <property type="match status" value="1"/>
</dbReference>
<evidence type="ECO:0000256" key="2">
    <source>
        <dbReference type="ARBA" id="ARBA00022448"/>
    </source>
</evidence>
<evidence type="ECO:0000256" key="11">
    <source>
        <dbReference type="RuleBase" id="RU363032"/>
    </source>
</evidence>
<name>A0ABZ0SCN6_9GAMM</name>
<dbReference type="EMBL" id="CP121472">
    <property type="protein sequence ID" value="WPL18788.1"/>
    <property type="molecule type" value="Genomic_DNA"/>
</dbReference>